<dbReference type="Pfam" id="PF05181">
    <property type="entry name" value="XPA_C"/>
    <property type="match status" value="1"/>
</dbReference>
<dbReference type="InterPro" id="IPR037129">
    <property type="entry name" value="XPA_sf"/>
</dbReference>
<dbReference type="AlphaFoldDB" id="A0A286UQN3"/>
<evidence type="ECO:0000313" key="13">
    <source>
        <dbReference type="EMBL" id="PAV21882.1"/>
    </source>
</evidence>
<dbReference type="PANTHER" id="PTHR10142:SF0">
    <property type="entry name" value="DNA REPAIR PROTEIN COMPLEMENTING XP-A CELLS"/>
    <property type="match status" value="1"/>
</dbReference>
<keyword evidence="8" id="KW-0234">DNA repair</keyword>
<evidence type="ECO:0000313" key="14">
    <source>
        <dbReference type="Proteomes" id="UP000217199"/>
    </source>
</evidence>
<dbReference type="Proteomes" id="UP000217199">
    <property type="component" value="Unassembled WGS sequence"/>
</dbReference>
<feature type="compositionally biased region" description="Basic and acidic residues" evidence="11">
    <location>
        <begin position="77"/>
        <end position="90"/>
    </location>
</feature>
<evidence type="ECO:0000256" key="4">
    <source>
        <dbReference type="ARBA" id="ARBA00022763"/>
    </source>
</evidence>
<dbReference type="InterPro" id="IPR009061">
    <property type="entry name" value="DNA-bd_dom_put_sf"/>
</dbReference>
<evidence type="ECO:0000256" key="2">
    <source>
        <dbReference type="ARBA" id="ARBA00005548"/>
    </source>
</evidence>
<dbReference type="FunCoup" id="A0A286UQN3">
    <property type="interactions" value="210"/>
</dbReference>
<evidence type="ECO:0000256" key="6">
    <source>
        <dbReference type="ARBA" id="ARBA00022833"/>
    </source>
</evidence>
<dbReference type="NCBIfam" id="TIGR00598">
    <property type="entry name" value="rad14"/>
    <property type="match status" value="1"/>
</dbReference>
<comment type="similarity">
    <text evidence="2">Belongs to the XPA family.</text>
</comment>
<organism evidence="13 14">
    <name type="scientific">Pyrrhoderma noxium</name>
    <dbReference type="NCBI Taxonomy" id="2282107"/>
    <lineage>
        <taxon>Eukaryota</taxon>
        <taxon>Fungi</taxon>
        <taxon>Dikarya</taxon>
        <taxon>Basidiomycota</taxon>
        <taxon>Agaricomycotina</taxon>
        <taxon>Agaricomycetes</taxon>
        <taxon>Hymenochaetales</taxon>
        <taxon>Hymenochaetaceae</taxon>
        <taxon>Pyrrhoderma</taxon>
    </lineage>
</organism>
<keyword evidence="7" id="KW-0238">DNA-binding</keyword>
<dbReference type="GO" id="GO:0008270">
    <property type="term" value="F:zinc ion binding"/>
    <property type="evidence" value="ECO:0007669"/>
    <property type="project" value="UniProtKB-KW"/>
</dbReference>
<evidence type="ECO:0000259" key="12">
    <source>
        <dbReference type="Pfam" id="PF05181"/>
    </source>
</evidence>
<dbReference type="PROSITE" id="PS00753">
    <property type="entry name" value="XPA_2"/>
    <property type="match status" value="1"/>
</dbReference>
<evidence type="ECO:0000256" key="11">
    <source>
        <dbReference type="SAM" id="MobiDB-lite"/>
    </source>
</evidence>
<dbReference type="PANTHER" id="PTHR10142">
    <property type="entry name" value="DNA REPAIR PROTEIN COMPLEMENTING XP-A CELLS"/>
    <property type="match status" value="1"/>
</dbReference>
<feature type="domain" description="XPA C-terminal" evidence="12">
    <location>
        <begin position="207"/>
        <end position="257"/>
    </location>
</feature>
<evidence type="ECO:0000256" key="1">
    <source>
        <dbReference type="ARBA" id="ARBA00004123"/>
    </source>
</evidence>
<evidence type="ECO:0000256" key="3">
    <source>
        <dbReference type="ARBA" id="ARBA00022723"/>
    </source>
</evidence>
<keyword evidence="3" id="KW-0479">Metal-binding</keyword>
<evidence type="ECO:0000256" key="8">
    <source>
        <dbReference type="ARBA" id="ARBA00023204"/>
    </source>
</evidence>
<feature type="compositionally biased region" description="Low complexity" evidence="11">
    <location>
        <begin position="60"/>
        <end position="72"/>
    </location>
</feature>
<proteinExistence type="inferred from homology"/>
<evidence type="ECO:0000256" key="5">
    <source>
        <dbReference type="ARBA" id="ARBA00022771"/>
    </source>
</evidence>
<evidence type="ECO:0000256" key="9">
    <source>
        <dbReference type="ARBA" id="ARBA00023242"/>
    </source>
</evidence>
<dbReference type="InterPro" id="IPR022658">
    <property type="entry name" value="XPA_CS"/>
</dbReference>
<keyword evidence="5" id="KW-0863">Zinc-finger</keyword>
<keyword evidence="9" id="KW-0539">Nucleus</keyword>
<dbReference type="EMBL" id="NBII01000002">
    <property type="protein sequence ID" value="PAV21882.1"/>
    <property type="molecule type" value="Genomic_DNA"/>
</dbReference>
<dbReference type="InterPro" id="IPR022656">
    <property type="entry name" value="XPA_C"/>
</dbReference>
<accession>A0A286UQN3</accession>
<dbReference type="FunFam" id="3.90.530.10:FF:000003">
    <property type="entry name" value="Dna repair rad14 protein"/>
    <property type="match status" value="1"/>
</dbReference>
<dbReference type="GO" id="GO:0006284">
    <property type="term" value="P:base-excision repair"/>
    <property type="evidence" value="ECO:0007669"/>
    <property type="project" value="TreeGrafter"/>
</dbReference>
<evidence type="ECO:0000256" key="7">
    <source>
        <dbReference type="ARBA" id="ARBA00023125"/>
    </source>
</evidence>
<dbReference type="GO" id="GO:0070914">
    <property type="term" value="P:UV-damage excision repair"/>
    <property type="evidence" value="ECO:0007669"/>
    <property type="project" value="TreeGrafter"/>
</dbReference>
<dbReference type="InterPro" id="IPR000465">
    <property type="entry name" value="XPA/RAD14"/>
</dbReference>
<sequence length="345" mass="39931">MNANSEPDSLRNAEFNDDQRKRIELNRLKAKMLRRKAEEGASQSTSSHETNVNNKRPMVSSSSSSNIRASSSQAVGNRHDGKGKGVEKEAGPSTATSSGDANKREVRPLRRDARLGKYFDYDLSKMVNSKGGFLVDDAEEASIEDLRTRERERERERAMQNLDPPMFLERDRNPKCQECGSLDIDQTFRKVLRCLVCNKCKNEHTEKYSLLTKTECKEDYLLTDAELRDEELMPHLLKANPHKSTYSNMMLFLRCQVEDFAWKKWGSPEALDKEFERREGMKKKKKKKKFEEGLAKLRKQTRESVWQMRKDKEHKHVYGITERGEDGVGRQVCHECGFTIEVEEL</sequence>
<dbReference type="CDD" id="cd21077">
    <property type="entry name" value="DBD_Rad14"/>
    <property type="match status" value="1"/>
</dbReference>
<feature type="compositionally biased region" description="Basic and acidic residues" evidence="11">
    <location>
        <begin position="17"/>
        <end position="27"/>
    </location>
</feature>
<protein>
    <recommendedName>
        <fullName evidence="10">DNA repair protein RAD14</fullName>
    </recommendedName>
</protein>
<reference evidence="13 14" key="1">
    <citation type="journal article" date="2017" name="Mol. Ecol.">
        <title>Comparative and population genomic landscape of Phellinus noxius: A hypervariable fungus causing root rot in trees.</title>
        <authorList>
            <person name="Chung C.L."/>
            <person name="Lee T.J."/>
            <person name="Akiba M."/>
            <person name="Lee H.H."/>
            <person name="Kuo T.H."/>
            <person name="Liu D."/>
            <person name="Ke H.M."/>
            <person name="Yokoi T."/>
            <person name="Roa M.B."/>
            <person name="Lu M.J."/>
            <person name="Chang Y.Y."/>
            <person name="Ann P.J."/>
            <person name="Tsai J.N."/>
            <person name="Chen C.Y."/>
            <person name="Tzean S.S."/>
            <person name="Ota Y."/>
            <person name="Hattori T."/>
            <person name="Sahashi N."/>
            <person name="Liou R.F."/>
            <person name="Kikuchi T."/>
            <person name="Tsai I.J."/>
        </authorList>
    </citation>
    <scope>NUCLEOTIDE SEQUENCE [LARGE SCALE GENOMIC DNA]</scope>
    <source>
        <strain evidence="13 14">FFPRI411160</strain>
    </source>
</reference>
<feature type="compositionally biased region" description="Polar residues" evidence="11">
    <location>
        <begin position="41"/>
        <end position="54"/>
    </location>
</feature>
<comment type="caution">
    <text evidence="13">The sequence shown here is derived from an EMBL/GenBank/DDBJ whole genome shotgun (WGS) entry which is preliminary data.</text>
</comment>
<dbReference type="GO" id="GO:0000110">
    <property type="term" value="C:nucleotide-excision repair factor 1 complex"/>
    <property type="evidence" value="ECO:0007669"/>
    <property type="project" value="TreeGrafter"/>
</dbReference>
<dbReference type="InParanoid" id="A0A286UQN3"/>
<dbReference type="SUPFAM" id="SSF46955">
    <property type="entry name" value="Putative DNA-binding domain"/>
    <property type="match status" value="1"/>
</dbReference>
<dbReference type="GO" id="GO:0000715">
    <property type="term" value="P:nucleotide-excision repair, DNA damage recognition"/>
    <property type="evidence" value="ECO:0007669"/>
    <property type="project" value="TreeGrafter"/>
</dbReference>
<evidence type="ECO:0000256" key="10">
    <source>
        <dbReference type="ARBA" id="ARBA00072989"/>
    </source>
</evidence>
<dbReference type="GO" id="GO:1901255">
    <property type="term" value="P:nucleotide-excision repair involved in interstrand cross-link repair"/>
    <property type="evidence" value="ECO:0007669"/>
    <property type="project" value="TreeGrafter"/>
</dbReference>
<dbReference type="STRING" id="2282107.A0A286UQN3"/>
<feature type="region of interest" description="Disordered" evidence="11">
    <location>
        <begin position="1"/>
        <end position="109"/>
    </location>
</feature>
<keyword evidence="6" id="KW-0862">Zinc</keyword>
<keyword evidence="4" id="KW-0227">DNA damage</keyword>
<dbReference type="Gene3D" id="3.90.530.10">
    <property type="entry name" value="XPA C-terminal domain"/>
    <property type="match status" value="1"/>
</dbReference>
<comment type="subcellular location">
    <subcellularLocation>
        <location evidence="1">Nucleus</location>
    </subcellularLocation>
</comment>
<name>A0A286UQN3_9AGAM</name>
<dbReference type="GO" id="GO:0003684">
    <property type="term" value="F:damaged DNA binding"/>
    <property type="evidence" value="ECO:0007669"/>
    <property type="project" value="InterPro"/>
</dbReference>
<keyword evidence="14" id="KW-1185">Reference proteome</keyword>
<dbReference type="OrthoDB" id="68328at2759"/>
<gene>
    <name evidence="13" type="ORF">PNOK_0183900</name>
</gene>